<gene>
    <name evidence="1" type="ORF">B2A_09184</name>
</gene>
<reference evidence="1" key="1">
    <citation type="submission" date="2013-08" db="EMBL/GenBank/DDBJ databases">
        <authorList>
            <person name="Mendez C."/>
            <person name="Richter M."/>
            <person name="Ferrer M."/>
            <person name="Sanchez J."/>
        </authorList>
    </citation>
    <scope>NUCLEOTIDE SEQUENCE</scope>
</reference>
<dbReference type="EMBL" id="AUZZ01006636">
    <property type="protein sequence ID" value="EQD45715.1"/>
    <property type="molecule type" value="Genomic_DNA"/>
</dbReference>
<proteinExistence type="predicted"/>
<accession>T1AUK5</accession>
<evidence type="ECO:0000313" key="1">
    <source>
        <dbReference type="EMBL" id="EQD45715.1"/>
    </source>
</evidence>
<reference evidence="1" key="2">
    <citation type="journal article" date="2014" name="ISME J.">
        <title>Microbial stratification in low pH oxic and suboxic macroscopic growths along an acid mine drainage.</title>
        <authorList>
            <person name="Mendez-Garcia C."/>
            <person name="Mesa V."/>
            <person name="Sprenger R.R."/>
            <person name="Richter M."/>
            <person name="Diez M.S."/>
            <person name="Solano J."/>
            <person name="Bargiela R."/>
            <person name="Golyshina O.V."/>
            <person name="Manteca A."/>
            <person name="Ramos J.L."/>
            <person name="Gallego J.R."/>
            <person name="Llorente I."/>
            <person name="Martins Dos Santos V.A."/>
            <person name="Jensen O.N."/>
            <person name="Pelaez A.I."/>
            <person name="Sanchez J."/>
            <person name="Ferrer M."/>
        </authorList>
    </citation>
    <scope>NUCLEOTIDE SEQUENCE</scope>
</reference>
<protein>
    <submittedName>
        <fullName evidence="1">Uncharacterized protein</fullName>
    </submittedName>
</protein>
<organism evidence="1">
    <name type="scientific">mine drainage metagenome</name>
    <dbReference type="NCBI Taxonomy" id="410659"/>
    <lineage>
        <taxon>unclassified sequences</taxon>
        <taxon>metagenomes</taxon>
        <taxon>ecological metagenomes</taxon>
    </lineage>
</organism>
<dbReference type="AlphaFoldDB" id="T1AUK5"/>
<name>T1AUK5_9ZZZZ</name>
<sequence>MLGKHSGTDIHDQHSAFETLASVSYTSKLRKSSVLKDGPPEIEKWMAKNRMKKMRERLDRSGKTTGSAS</sequence>
<comment type="caution">
    <text evidence="1">The sequence shown here is derived from an EMBL/GenBank/DDBJ whole genome shotgun (WGS) entry which is preliminary data.</text>
</comment>